<evidence type="ECO:0000256" key="1">
    <source>
        <dbReference type="ARBA" id="ARBA00023277"/>
    </source>
</evidence>
<feature type="domain" description="Xylose isomerase-like TIM barrel" evidence="2">
    <location>
        <begin position="22"/>
        <end position="318"/>
    </location>
</feature>
<keyword evidence="1" id="KW-0119">Carbohydrate metabolism</keyword>
<protein>
    <submittedName>
        <fullName evidence="3">Sugar phosphate isomerase</fullName>
    </submittedName>
</protein>
<organism evidence="3 4">
    <name type="scientific">Mobilicoccus caccae</name>
    <dbReference type="NCBI Taxonomy" id="1859295"/>
    <lineage>
        <taxon>Bacteria</taxon>
        <taxon>Bacillati</taxon>
        <taxon>Actinomycetota</taxon>
        <taxon>Actinomycetes</taxon>
        <taxon>Micrococcales</taxon>
        <taxon>Dermatophilaceae</taxon>
        <taxon>Mobilicoccus</taxon>
    </lineage>
</organism>
<dbReference type="Gene3D" id="3.20.20.150">
    <property type="entry name" value="Divalent-metal-dependent TIM barrel enzymes"/>
    <property type="match status" value="1"/>
</dbReference>
<dbReference type="InterPro" id="IPR050312">
    <property type="entry name" value="IolE/XylAMocC-like"/>
</dbReference>
<dbReference type="SUPFAM" id="SSF51658">
    <property type="entry name" value="Xylose isomerase-like"/>
    <property type="match status" value="1"/>
</dbReference>
<dbReference type="PANTHER" id="PTHR12110:SF21">
    <property type="entry name" value="XYLOSE ISOMERASE-LIKE TIM BARREL DOMAIN-CONTAINING PROTEIN"/>
    <property type="match status" value="1"/>
</dbReference>
<gene>
    <name evidence="3" type="ORF">GCM10025883_37500</name>
</gene>
<reference evidence="4" key="1">
    <citation type="journal article" date="2019" name="Int. J. Syst. Evol. Microbiol.">
        <title>The Global Catalogue of Microorganisms (GCM) 10K type strain sequencing project: providing services to taxonomists for standard genome sequencing and annotation.</title>
        <authorList>
            <consortium name="The Broad Institute Genomics Platform"/>
            <consortium name="The Broad Institute Genome Sequencing Center for Infectious Disease"/>
            <person name="Wu L."/>
            <person name="Ma J."/>
        </authorList>
    </citation>
    <scope>NUCLEOTIDE SEQUENCE [LARGE SCALE GENOMIC DNA]</scope>
    <source>
        <strain evidence="4">NBRC 113072</strain>
    </source>
</reference>
<comment type="caution">
    <text evidence="3">The sequence shown here is derived from an EMBL/GenBank/DDBJ whole genome shotgun (WGS) entry which is preliminary data.</text>
</comment>
<dbReference type="RefSeq" id="WP_284305231.1">
    <property type="nucleotide sequence ID" value="NZ_BSUO01000001.1"/>
</dbReference>
<accession>A0ABQ6IUU6</accession>
<keyword evidence="4" id="KW-1185">Reference proteome</keyword>
<name>A0ABQ6IUU6_9MICO</name>
<dbReference type="GO" id="GO:0016853">
    <property type="term" value="F:isomerase activity"/>
    <property type="evidence" value="ECO:0007669"/>
    <property type="project" value="UniProtKB-KW"/>
</dbReference>
<dbReference type="Pfam" id="PF01261">
    <property type="entry name" value="AP_endonuc_2"/>
    <property type="match status" value="1"/>
</dbReference>
<dbReference type="Proteomes" id="UP001157126">
    <property type="component" value="Unassembled WGS sequence"/>
</dbReference>
<sequence length="331" mass="36374">MKFGAYTACLHDRSLPETLEILKGMGLTSVEVNSGGFIPAPHCPVDTLLGSESARRDYLQVFADAGMELTALNCNGNPLSPLPNEGLKHAEDLRRTIELAGALGIEHVITMSGLPGTDPTAKYATWVVNPWNGIDMEILDYQWSVAVPFWTEIDELARRHGVRVAIELHPRNLVFNATTFQRLIAETGATNVGVEMDTSHLMWQQMDVPTVIRTLGDRIFFAAAKDVKLFEGVKTKGVLDVDFGHVPADAENKTPVAYGYWCTSWPENPAWRFVAVGIGHDQDYWVEVLTALREVNPDTVINIEHEDAEMSTLDGLGFAAKTLLAAASKVD</sequence>
<dbReference type="EMBL" id="BSUO01000001">
    <property type="protein sequence ID" value="GMA41705.1"/>
    <property type="molecule type" value="Genomic_DNA"/>
</dbReference>
<proteinExistence type="predicted"/>
<evidence type="ECO:0000259" key="2">
    <source>
        <dbReference type="Pfam" id="PF01261"/>
    </source>
</evidence>
<dbReference type="InterPro" id="IPR036237">
    <property type="entry name" value="Xyl_isomerase-like_sf"/>
</dbReference>
<dbReference type="PANTHER" id="PTHR12110">
    <property type="entry name" value="HYDROXYPYRUVATE ISOMERASE"/>
    <property type="match status" value="1"/>
</dbReference>
<dbReference type="InterPro" id="IPR013022">
    <property type="entry name" value="Xyl_isomerase-like_TIM-brl"/>
</dbReference>
<keyword evidence="3" id="KW-0413">Isomerase</keyword>
<evidence type="ECO:0000313" key="3">
    <source>
        <dbReference type="EMBL" id="GMA41705.1"/>
    </source>
</evidence>
<evidence type="ECO:0000313" key="4">
    <source>
        <dbReference type="Proteomes" id="UP001157126"/>
    </source>
</evidence>